<dbReference type="InterPro" id="IPR036013">
    <property type="entry name" value="Band_7/SPFH_dom_sf"/>
</dbReference>
<comment type="subcellular location">
    <subcellularLocation>
        <location evidence="1">Membrane</location>
        <topology evidence="1">Single-pass membrane protein</topology>
    </subcellularLocation>
</comment>
<dbReference type="InterPro" id="IPR001107">
    <property type="entry name" value="Band_7"/>
</dbReference>
<evidence type="ECO:0000256" key="3">
    <source>
        <dbReference type="ARBA" id="ARBA00022692"/>
    </source>
</evidence>
<evidence type="ECO:0000256" key="1">
    <source>
        <dbReference type="ARBA" id="ARBA00004167"/>
    </source>
</evidence>
<dbReference type="AlphaFoldDB" id="A0A9D2EL99"/>
<dbReference type="SUPFAM" id="SSF117892">
    <property type="entry name" value="Band 7/SPFH domain"/>
    <property type="match status" value="1"/>
</dbReference>
<dbReference type="GO" id="GO:0005886">
    <property type="term" value="C:plasma membrane"/>
    <property type="evidence" value="ECO:0007669"/>
    <property type="project" value="UniProtKB-ARBA"/>
</dbReference>
<protein>
    <submittedName>
        <fullName evidence="9">SPFH/Band 7/PHB domain protein</fullName>
    </submittedName>
</protein>
<feature type="domain" description="Band 7" evidence="8">
    <location>
        <begin position="22"/>
        <end position="180"/>
    </location>
</feature>
<dbReference type="GO" id="GO:0098552">
    <property type="term" value="C:side of membrane"/>
    <property type="evidence" value="ECO:0007669"/>
    <property type="project" value="UniProtKB-ARBA"/>
</dbReference>
<gene>
    <name evidence="9" type="ORF">H9968_07195</name>
</gene>
<dbReference type="PRINTS" id="PR00721">
    <property type="entry name" value="STOMATIN"/>
</dbReference>
<evidence type="ECO:0000256" key="7">
    <source>
        <dbReference type="SAM" id="Phobius"/>
    </source>
</evidence>
<keyword evidence="6" id="KW-0175">Coiled coil</keyword>
<keyword evidence="3 7" id="KW-0812">Transmembrane</keyword>
<dbReference type="EMBL" id="DXBR01000062">
    <property type="protein sequence ID" value="HIZ39694.1"/>
    <property type="molecule type" value="Genomic_DNA"/>
</dbReference>
<evidence type="ECO:0000259" key="8">
    <source>
        <dbReference type="SMART" id="SM00244"/>
    </source>
</evidence>
<dbReference type="SMART" id="SM00244">
    <property type="entry name" value="PHB"/>
    <property type="match status" value="1"/>
</dbReference>
<evidence type="ECO:0000256" key="4">
    <source>
        <dbReference type="ARBA" id="ARBA00022989"/>
    </source>
</evidence>
<evidence type="ECO:0000256" key="2">
    <source>
        <dbReference type="ARBA" id="ARBA00008164"/>
    </source>
</evidence>
<sequence length="322" mass="35447">MNIVGNVFLVILIILVIYIVVSCVRIVPQAQAYVIERLGAYNGTWSVGLHFKVPFIDRVARKVLLKEQVVDFAPQPVITKDNVTMRIDTVVYYQITDPKLYAYGVDNPIMAIENLTATTLRNIIGDLELDATLTSRETINTKMRATLDEATDPWGIKVNRVELKNIIPPAEIQNAMEKQMKAERERREAILRAEGEKKSSILIAEGHKESMILEAEAEKEAAILNAEAKKEATIREAEGQAEAILKVQQATADGLRAIKEAGADEAVIKLKSLEAFEKAADGRATKIIVPSEIQGLAGLVSSIKEVAVDPKPDVKAAPKLEK</sequence>
<proteinExistence type="inferred from homology"/>
<dbReference type="FunFam" id="3.30.479.30:FF:000004">
    <property type="entry name" value="Putative membrane protease family, stomatin"/>
    <property type="match status" value="1"/>
</dbReference>
<keyword evidence="4 7" id="KW-1133">Transmembrane helix</keyword>
<dbReference type="Pfam" id="PF01145">
    <property type="entry name" value="Band_7"/>
    <property type="match status" value="1"/>
</dbReference>
<evidence type="ECO:0000256" key="6">
    <source>
        <dbReference type="SAM" id="Coils"/>
    </source>
</evidence>
<feature type="coiled-coil region" evidence="6">
    <location>
        <begin position="172"/>
        <end position="232"/>
    </location>
</feature>
<feature type="transmembrane region" description="Helical" evidence="7">
    <location>
        <begin position="6"/>
        <end position="27"/>
    </location>
</feature>
<dbReference type="InterPro" id="IPR018080">
    <property type="entry name" value="Band_7/stomatin-like_CS"/>
</dbReference>
<dbReference type="PROSITE" id="PS01270">
    <property type="entry name" value="BAND_7"/>
    <property type="match status" value="1"/>
</dbReference>
<comment type="caution">
    <text evidence="9">The sequence shown here is derived from an EMBL/GenBank/DDBJ whole genome shotgun (WGS) entry which is preliminary data.</text>
</comment>
<dbReference type="CDD" id="cd08829">
    <property type="entry name" value="SPFH_paraslipin"/>
    <property type="match status" value="1"/>
</dbReference>
<evidence type="ECO:0000313" key="10">
    <source>
        <dbReference type="Proteomes" id="UP000824049"/>
    </source>
</evidence>
<comment type="similarity">
    <text evidence="2">Belongs to the band 7/mec-2 family.</text>
</comment>
<dbReference type="PANTHER" id="PTHR43327:SF10">
    <property type="entry name" value="STOMATIN-LIKE PROTEIN 2, MITOCHONDRIAL"/>
    <property type="match status" value="1"/>
</dbReference>
<reference evidence="9" key="1">
    <citation type="journal article" date="2021" name="PeerJ">
        <title>Extensive microbial diversity within the chicken gut microbiome revealed by metagenomics and culture.</title>
        <authorList>
            <person name="Gilroy R."/>
            <person name="Ravi A."/>
            <person name="Getino M."/>
            <person name="Pursley I."/>
            <person name="Horton D.L."/>
            <person name="Alikhan N.F."/>
            <person name="Baker D."/>
            <person name="Gharbi K."/>
            <person name="Hall N."/>
            <person name="Watson M."/>
            <person name="Adriaenssens E.M."/>
            <person name="Foster-Nyarko E."/>
            <person name="Jarju S."/>
            <person name="Secka A."/>
            <person name="Antonio M."/>
            <person name="Oren A."/>
            <person name="Chaudhuri R.R."/>
            <person name="La Ragione R."/>
            <person name="Hildebrand F."/>
            <person name="Pallen M.J."/>
        </authorList>
    </citation>
    <scope>NUCLEOTIDE SEQUENCE</scope>
    <source>
        <strain evidence="9">CHK179-28034</strain>
    </source>
</reference>
<evidence type="ECO:0000313" key="9">
    <source>
        <dbReference type="EMBL" id="HIZ39694.1"/>
    </source>
</evidence>
<dbReference type="Proteomes" id="UP000824049">
    <property type="component" value="Unassembled WGS sequence"/>
</dbReference>
<dbReference type="Gene3D" id="3.30.479.30">
    <property type="entry name" value="Band 7 domain"/>
    <property type="match status" value="1"/>
</dbReference>
<dbReference type="PANTHER" id="PTHR43327">
    <property type="entry name" value="STOMATIN-LIKE PROTEIN 2, MITOCHONDRIAL"/>
    <property type="match status" value="1"/>
</dbReference>
<accession>A0A9D2EL99</accession>
<evidence type="ECO:0000256" key="5">
    <source>
        <dbReference type="ARBA" id="ARBA00023136"/>
    </source>
</evidence>
<dbReference type="InterPro" id="IPR001972">
    <property type="entry name" value="Stomatin_HflK_fam"/>
</dbReference>
<name>A0A9D2EL99_9FIRM</name>
<reference evidence="9" key="2">
    <citation type="submission" date="2021-04" db="EMBL/GenBank/DDBJ databases">
        <authorList>
            <person name="Gilroy R."/>
        </authorList>
    </citation>
    <scope>NUCLEOTIDE SEQUENCE</scope>
    <source>
        <strain evidence="9">CHK179-28034</strain>
    </source>
</reference>
<organism evidence="9 10">
    <name type="scientific">Candidatus Anaerobutyricum stercoris</name>
    <dbReference type="NCBI Taxonomy" id="2838457"/>
    <lineage>
        <taxon>Bacteria</taxon>
        <taxon>Bacillati</taxon>
        <taxon>Bacillota</taxon>
        <taxon>Clostridia</taxon>
        <taxon>Lachnospirales</taxon>
        <taxon>Lachnospiraceae</taxon>
        <taxon>Anaerobutyricum</taxon>
    </lineage>
</organism>
<keyword evidence="5 7" id="KW-0472">Membrane</keyword>
<dbReference type="InterPro" id="IPR050710">
    <property type="entry name" value="Band7/mec-2_domain"/>
</dbReference>